<dbReference type="RefSeq" id="XP_056480583.1">
    <property type="nucleotide sequence ID" value="XM_056613359.1"/>
</dbReference>
<evidence type="ECO:0000313" key="3">
    <source>
        <dbReference type="Proteomes" id="UP001149074"/>
    </source>
</evidence>
<reference evidence="2" key="1">
    <citation type="submission" date="2022-11" db="EMBL/GenBank/DDBJ databases">
        <authorList>
            <person name="Petersen C."/>
        </authorList>
    </citation>
    <scope>NUCLEOTIDE SEQUENCE</scope>
    <source>
        <strain evidence="2">IBT 30761</strain>
    </source>
</reference>
<dbReference type="InterPro" id="IPR008794">
    <property type="entry name" value="Pro_racemase_fam"/>
</dbReference>
<protein>
    <submittedName>
        <fullName evidence="2">Proline racemase family</fullName>
    </submittedName>
</protein>
<dbReference type="PANTHER" id="PTHR33442">
    <property type="entry name" value="TRANS-3-HYDROXY-L-PROLINE DEHYDRATASE"/>
    <property type="match status" value="1"/>
</dbReference>
<keyword evidence="3" id="KW-1185">Reference proteome</keyword>
<proteinExistence type="inferred from homology"/>
<dbReference type="SUPFAM" id="SSF54506">
    <property type="entry name" value="Diaminopimelate epimerase-like"/>
    <property type="match status" value="1"/>
</dbReference>
<gene>
    <name evidence="2" type="ORF">N7532_000855</name>
</gene>
<dbReference type="EMBL" id="JAPQKI010000001">
    <property type="protein sequence ID" value="KAJ5112810.1"/>
    <property type="molecule type" value="Genomic_DNA"/>
</dbReference>
<dbReference type="GO" id="GO:0047580">
    <property type="term" value="F:4-hydroxyproline epimerase activity"/>
    <property type="evidence" value="ECO:0007669"/>
    <property type="project" value="TreeGrafter"/>
</dbReference>
<comment type="similarity">
    <text evidence="1">Belongs to the proline racemase family.</text>
</comment>
<sequence length="372" mass="40597">MSVVACHAEGEACDVVVGGIPHVRGQTMLHKQIEFMSHHEWRRDQLLNEPRGRCGLNAVFLLPPCSLGAKCGLLFAKNDEYVPVSVSSMIAAAHVIVNGPDAEIDRLKIPTTRFTFDTIAGAVDVDVNLKRESSNGFNIPKCQAVTVHGIPSFVFGLDYELDLYGLGQISIDVAYGGVICAFVDADSVGVSIHDGNGQKMIEIGERIKNALRELHDFVHPVQADLHGVSTVVFTDRVDRDNSGSNTRKKTNMAAVISPGRLDRSPSGTAVFARLAVLYARGDISKETLSCQSIIGTRLYGRIRGKTMVDKYEAILPSVTGRAWIHSLKQVGMNPGDPFPEGFRGADQWGPDEYKRGRTVTYDPHNLELPSGW</sequence>
<dbReference type="Proteomes" id="UP001149074">
    <property type="component" value="Unassembled WGS sequence"/>
</dbReference>
<reference evidence="2" key="2">
    <citation type="journal article" date="2023" name="IMA Fungus">
        <title>Comparative genomic study of the Penicillium genus elucidates a diverse pangenome and 15 lateral gene transfer events.</title>
        <authorList>
            <person name="Petersen C."/>
            <person name="Sorensen T."/>
            <person name="Nielsen M.R."/>
            <person name="Sondergaard T.E."/>
            <person name="Sorensen J.L."/>
            <person name="Fitzpatrick D.A."/>
            <person name="Frisvad J.C."/>
            <person name="Nielsen K.L."/>
        </authorList>
    </citation>
    <scope>NUCLEOTIDE SEQUENCE</scope>
    <source>
        <strain evidence="2">IBT 30761</strain>
    </source>
</reference>
<dbReference type="SFLD" id="SFLDS00028">
    <property type="entry name" value="Proline_Racemase"/>
    <property type="match status" value="1"/>
</dbReference>
<dbReference type="GeneID" id="81352338"/>
<dbReference type="Gene3D" id="3.10.310.10">
    <property type="entry name" value="Diaminopimelate Epimerase, Chain A, domain 1"/>
    <property type="match status" value="2"/>
</dbReference>
<evidence type="ECO:0000256" key="1">
    <source>
        <dbReference type="ARBA" id="ARBA00007529"/>
    </source>
</evidence>
<dbReference type="AlphaFoldDB" id="A0A9W9G665"/>
<dbReference type="Pfam" id="PF05544">
    <property type="entry name" value="Pro_racemase"/>
    <property type="match status" value="1"/>
</dbReference>
<dbReference type="PIRSF" id="PIRSF029792">
    <property type="entry name" value="Pro_racemase"/>
    <property type="match status" value="1"/>
</dbReference>
<name>A0A9W9G665_9EURO</name>
<dbReference type="OrthoDB" id="4325502at2759"/>
<dbReference type="PANTHER" id="PTHR33442:SF5">
    <property type="entry name" value="BIFUNCTIONAL TRANS-3-HYDROXY-L-PROLINE DEHYDRATASE_2-EPIMERASE"/>
    <property type="match status" value="1"/>
</dbReference>
<evidence type="ECO:0000313" key="2">
    <source>
        <dbReference type="EMBL" id="KAJ5112810.1"/>
    </source>
</evidence>
<organism evidence="2 3">
    <name type="scientific">Penicillium argentinense</name>
    <dbReference type="NCBI Taxonomy" id="1131581"/>
    <lineage>
        <taxon>Eukaryota</taxon>
        <taxon>Fungi</taxon>
        <taxon>Dikarya</taxon>
        <taxon>Ascomycota</taxon>
        <taxon>Pezizomycotina</taxon>
        <taxon>Eurotiomycetes</taxon>
        <taxon>Eurotiomycetidae</taxon>
        <taxon>Eurotiales</taxon>
        <taxon>Aspergillaceae</taxon>
        <taxon>Penicillium</taxon>
    </lineage>
</organism>
<comment type="caution">
    <text evidence="2">The sequence shown here is derived from an EMBL/GenBank/DDBJ whole genome shotgun (WGS) entry which is preliminary data.</text>
</comment>
<accession>A0A9W9G665</accession>